<proteinExistence type="predicted"/>
<dbReference type="Proteomes" id="UP001372834">
    <property type="component" value="Unassembled WGS sequence"/>
</dbReference>
<evidence type="ECO:0000313" key="1">
    <source>
        <dbReference type="EMBL" id="KAK6629777.1"/>
    </source>
</evidence>
<comment type="caution">
    <text evidence="1">The sequence shown here is derived from an EMBL/GenBank/DDBJ whole genome shotgun (WGS) entry which is preliminary data.</text>
</comment>
<accession>A0AAN8PFS3</accession>
<dbReference type="EMBL" id="JAWJWE010000036">
    <property type="protein sequence ID" value="KAK6629777.1"/>
    <property type="molecule type" value="Genomic_DNA"/>
</dbReference>
<sequence length="62" mass="7358">MRKALRTETRRNGMKPKELTVRNRIGKTEQKKKKLGNPKVLKYILSEVKATKEYKKNEVELE</sequence>
<protein>
    <submittedName>
        <fullName evidence="1">Uncharacterized protein</fullName>
    </submittedName>
</protein>
<organism evidence="1 2">
    <name type="scientific">Polyplax serrata</name>
    <name type="common">Common mouse louse</name>
    <dbReference type="NCBI Taxonomy" id="468196"/>
    <lineage>
        <taxon>Eukaryota</taxon>
        <taxon>Metazoa</taxon>
        <taxon>Ecdysozoa</taxon>
        <taxon>Arthropoda</taxon>
        <taxon>Hexapoda</taxon>
        <taxon>Insecta</taxon>
        <taxon>Pterygota</taxon>
        <taxon>Neoptera</taxon>
        <taxon>Paraneoptera</taxon>
        <taxon>Psocodea</taxon>
        <taxon>Troctomorpha</taxon>
        <taxon>Phthiraptera</taxon>
        <taxon>Anoplura</taxon>
        <taxon>Polyplacidae</taxon>
        <taxon>Polyplax</taxon>
    </lineage>
</organism>
<evidence type="ECO:0000313" key="2">
    <source>
        <dbReference type="Proteomes" id="UP001372834"/>
    </source>
</evidence>
<reference evidence="1 2" key="1">
    <citation type="submission" date="2023-10" db="EMBL/GenBank/DDBJ databases">
        <title>Genomes of two closely related lineages of the louse Polyplax serrata with different host specificities.</title>
        <authorList>
            <person name="Martinu J."/>
            <person name="Tarabai H."/>
            <person name="Stefka J."/>
            <person name="Hypsa V."/>
        </authorList>
    </citation>
    <scope>NUCLEOTIDE SEQUENCE [LARGE SCALE GENOMIC DNA]</scope>
    <source>
        <strain evidence="1">HR10_N</strain>
    </source>
</reference>
<gene>
    <name evidence="1" type="ORF">RUM43_003595</name>
</gene>
<dbReference type="AlphaFoldDB" id="A0AAN8PFS3"/>
<name>A0AAN8PFS3_POLSC</name>